<dbReference type="Proteomes" id="UP000009139">
    <property type="component" value="Chromosome"/>
</dbReference>
<reference evidence="1 2" key="1">
    <citation type="journal article" date="2012" name="Curr. Microbiol.">
        <title>Re-annotation of two hyperthermophilic archaea Pyrococcus abyssi GE5 and Pyrococcus furiosus DSM 3638.</title>
        <authorList>
            <person name="Gao J."/>
            <person name="Wang J."/>
        </authorList>
    </citation>
    <scope>GENOME REANNOTATION</scope>
    <source>
        <strain evidence="2">GE5 / Orsay</strain>
    </source>
</reference>
<proteinExistence type="predicted"/>
<sequence length="64" mass="7924">MLLLPIVYWISVLHYIGEEELFLREKFGEEWEEYSRKTPRFIPKLFELPRKHCNGERDDKRGER</sequence>
<dbReference type="RefSeq" id="WP_193384975.1">
    <property type="nucleotide sequence ID" value="NC_000868.1"/>
</dbReference>
<dbReference type="AlphaFoldDB" id="G8ZJH9"/>
<accession>G8ZJH9</accession>
<dbReference type="OrthoDB" id="148346at2157"/>
<dbReference type="EMBL" id="HE613800">
    <property type="protein sequence ID" value="CCE70438.1"/>
    <property type="molecule type" value="Genomic_DNA"/>
</dbReference>
<evidence type="ECO:0000313" key="1">
    <source>
        <dbReference type="EMBL" id="CCE70438.1"/>
    </source>
</evidence>
<evidence type="ECO:0000313" key="2">
    <source>
        <dbReference type="Proteomes" id="UP000009139"/>
    </source>
</evidence>
<dbReference type="Gene3D" id="1.20.120.1630">
    <property type="match status" value="1"/>
</dbReference>
<comment type="miscellaneous">
    <text evidence="1">The sequence shown here is derived from an EMBL/GenBank/DDBJ third party annotation (TPA) entry.</text>
</comment>
<name>G8ZJH9_PYRAB</name>
<gene>
    <name evidence="1" type="ordered locus">PAB0686.1n</name>
</gene>
<protein>
    <submittedName>
        <fullName evidence="1">Uncharacterized protein</fullName>
    </submittedName>
</protein>
<organism evidence="1 2">
    <name type="scientific">Pyrococcus abyssi (strain GE5 / Orsay)</name>
    <dbReference type="NCBI Taxonomy" id="272844"/>
    <lineage>
        <taxon>Archaea</taxon>
        <taxon>Methanobacteriati</taxon>
        <taxon>Methanobacteriota</taxon>
        <taxon>Thermococci</taxon>
        <taxon>Thermococcales</taxon>
        <taxon>Thermococcaceae</taxon>
        <taxon>Pyrococcus</taxon>
    </lineage>
</organism>